<organism evidence="5 6">
    <name type="scientific">Chelonoidis abingdonii</name>
    <name type="common">Abingdon island giant tortoise</name>
    <name type="synonym">Testudo abingdonii</name>
    <dbReference type="NCBI Taxonomy" id="106734"/>
    <lineage>
        <taxon>Eukaryota</taxon>
        <taxon>Metazoa</taxon>
        <taxon>Chordata</taxon>
        <taxon>Craniata</taxon>
        <taxon>Vertebrata</taxon>
        <taxon>Euteleostomi</taxon>
        <taxon>Archelosauria</taxon>
        <taxon>Testudinata</taxon>
        <taxon>Testudines</taxon>
        <taxon>Cryptodira</taxon>
        <taxon>Durocryptodira</taxon>
        <taxon>Testudinoidea</taxon>
        <taxon>Testudinidae</taxon>
        <taxon>Chelonoidis</taxon>
    </lineage>
</organism>
<evidence type="ECO:0000256" key="1">
    <source>
        <dbReference type="ARBA" id="ARBA00022737"/>
    </source>
</evidence>
<dbReference type="Pfam" id="PF00040">
    <property type="entry name" value="fn2"/>
    <property type="match status" value="1"/>
</dbReference>
<feature type="domain" description="Fibronectin type-II" evidence="4">
    <location>
        <begin position="18"/>
        <end position="56"/>
    </location>
</feature>
<dbReference type="InterPro" id="IPR000562">
    <property type="entry name" value="FN_type2_dom"/>
</dbReference>
<keyword evidence="2 3" id="KW-1015">Disulfide bond</keyword>
<dbReference type="Proteomes" id="UP000694404">
    <property type="component" value="Unplaced"/>
</dbReference>
<evidence type="ECO:0000313" key="6">
    <source>
        <dbReference type="Proteomes" id="UP000694404"/>
    </source>
</evidence>
<dbReference type="Gene3D" id="2.10.10.10">
    <property type="entry name" value="Fibronectin, type II, collagen-binding"/>
    <property type="match status" value="1"/>
</dbReference>
<reference evidence="5" key="1">
    <citation type="submission" date="2025-08" db="UniProtKB">
        <authorList>
            <consortium name="Ensembl"/>
        </authorList>
    </citation>
    <scope>IDENTIFICATION</scope>
</reference>
<dbReference type="AlphaFoldDB" id="A0A8C0GUY4"/>
<dbReference type="GeneTree" id="ENSGT01040000241922"/>
<evidence type="ECO:0000256" key="2">
    <source>
        <dbReference type="ARBA" id="ARBA00023157"/>
    </source>
</evidence>
<proteinExistence type="predicted"/>
<name>A0A8C0GUY4_CHEAB</name>
<dbReference type="InterPro" id="IPR036943">
    <property type="entry name" value="FN_type2_sf"/>
</dbReference>
<dbReference type="Ensembl" id="ENSCABT00000015847.1">
    <property type="protein sequence ID" value="ENSCABP00000014459.1"/>
    <property type="gene ID" value="ENSCABG00000010796.1"/>
</dbReference>
<keyword evidence="6" id="KW-1185">Reference proteome</keyword>
<accession>A0A8C0GUY4</accession>
<evidence type="ECO:0000259" key="4">
    <source>
        <dbReference type="PROSITE" id="PS51092"/>
    </source>
</evidence>
<evidence type="ECO:0000313" key="5">
    <source>
        <dbReference type="Ensembl" id="ENSCABP00000014459.1"/>
    </source>
</evidence>
<keyword evidence="1" id="KW-0677">Repeat</keyword>
<comment type="caution">
    <text evidence="3">Lacks conserved residue(s) required for the propagation of feature annotation.</text>
</comment>
<dbReference type="PROSITE" id="PS51092">
    <property type="entry name" value="FN2_2"/>
    <property type="match status" value="1"/>
</dbReference>
<reference evidence="5" key="2">
    <citation type="submission" date="2025-09" db="UniProtKB">
        <authorList>
            <consortium name="Ensembl"/>
        </authorList>
    </citation>
    <scope>IDENTIFICATION</scope>
</reference>
<dbReference type="SMART" id="SM00059">
    <property type="entry name" value="FN2"/>
    <property type="match status" value="1"/>
</dbReference>
<dbReference type="SUPFAM" id="SSF57440">
    <property type="entry name" value="Kringle-like"/>
    <property type="match status" value="1"/>
</dbReference>
<evidence type="ECO:0000256" key="3">
    <source>
        <dbReference type="PROSITE-ProRule" id="PRU00479"/>
    </source>
</evidence>
<dbReference type="InterPro" id="IPR013806">
    <property type="entry name" value="Kringle-like"/>
</dbReference>
<feature type="disulfide bond" evidence="3">
    <location>
        <begin position="23"/>
        <end position="49"/>
    </location>
</feature>
<protein>
    <recommendedName>
        <fullName evidence="4">Fibronectin type-II domain-containing protein</fullName>
    </recommendedName>
</protein>
<sequence>MWIWASGLCGWLSYGGNSNGQRCTFPFVYKKQLFYTCTNSGDKMGHFWCLWSYCPDTSNVSSLLHMFSQLGK</sequence>